<feature type="domain" description="DUF6456" evidence="1">
    <location>
        <begin position="122"/>
        <end position="256"/>
    </location>
</feature>
<name>A0A0M6ZZN7_9HYPH</name>
<gene>
    <name evidence="2" type="ORF">LAX5112_01513</name>
</gene>
<dbReference type="InterPro" id="IPR045599">
    <property type="entry name" value="DUF6456"/>
</dbReference>
<dbReference type="Pfam" id="PF20057">
    <property type="entry name" value="DUF6456"/>
    <property type="match status" value="1"/>
</dbReference>
<dbReference type="Proteomes" id="UP000053235">
    <property type="component" value="Unassembled WGS sequence"/>
</dbReference>
<evidence type="ECO:0000313" key="3">
    <source>
        <dbReference type="Proteomes" id="UP000053235"/>
    </source>
</evidence>
<reference evidence="2" key="1">
    <citation type="submission" date="2015-07" db="EMBL/GenBank/DDBJ databases">
        <authorList>
            <person name="Noorani M."/>
        </authorList>
    </citation>
    <scope>NUCLEOTIDE SEQUENCE [LARGE SCALE GENOMIC DNA]</scope>
    <source>
        <strain evidence="2">CECT 5112</strain>
    </source>
</reference>
<keyword evidence="3" id="KW-1185">Reference proteome</keyword>
<accession>A0A0M6ZZN7</accession>
<sequence length="275" mass="30061">MTFLSDNSADRRARVRLLHSLSSKGSEVVQECSSGQSTWVLVRDFKTRSTCWSDQLIEAALSAGVLKRVGQSTCRISPEGRAALRRALSGSEDIAVQHREIRSVPCDGENANETGKRPATAKVNLSESPLARLAARKKKNGQPLLKPEEVRAGERLRADFTFASMMPTVGQGWRTERVSVSARGSGLKDLNDDVLSARQRVETVLQSLEPVLAGVLVDVCCHLKGLEKVEAERGWPARCAKIILQIALSALADRYGERTQAPSRSSRVRSWSSAP</sequence>
<evidence type="ECO:0000313" key="2">
    <source>
        <dbReference type="EMBL" id="CTQ67771.1"/>
    </source>
</evidence>
<evidence type="ECO:0000259" key="1">
    <source>
        <dbReference type="Pfam" id="PF20057"/>
    </source>
</evidence>
<dbReference type="RefSeq" id="WP_055671320.1">
    <property type="nucleotide sequence ID" value="NZ_CXWD01000005.1"/>
</dbReference>
<dbReference type="OrthoDB" id="7476630at2"/>
<dbReference type="STRING" id="388408.LAX5112_01513"/>
<proteinExistence type="predicted"/>
<organism evidence="2 3">
    <name type="scientific">Roseibium alexandrii</name>
    <dbReference type="NCBI Taxonomy" id="388408"/>
    <lineage>
        <taxon>Bacteria</taxon>
        <taxon>Pseudomonadati</taxon>
        <taxon>Pseudomonadota</taxon>
        <taxon>Alphaproteobacteria</taxon>
        <taxon>Hyphomicrobiales</taxon>
        <taxon>Stappiaceae</taxon>
        <taxon>Roseibium</taxon>
    </lineage>
</organism>
<dbReference type="EMBL" id="CXWD01000005">
    <property type="protein sequence ID" value="CTQ67771.1"/>
    <property type="molecule type" value="Genomic_DNA"/>
</dbReference>
<protein>
    <recommendedName>
        <fullName evidence="1">DUF6456 domain-containing protein</fullName>
    </recommendedName>
</protein>
<dbReference type="AlphaFoldDB" id="A0A0M6ZZN7"/>